<dbReference type="GO" id="GO:0045893">
    <property type="term" value="P:positive regulation of DNA-templated transcription"/>
    <property type="evidence" value="ECO:0007669"/>
    <property type="project" value="EnsemblPlants"/>
</dbReference>
<evidence type="ECO:0000313" key="3">
    <source>
        <dbReference type="Proteomes" id="UP000026961"/>
    </source>
</evidence>
<dbReference type="GO" id="GO:0005634">
    <property type="term" value="C:nucleus"/>
    <property type="evidence" value="ECO:0007669"/>
    <property type="project" value="EnsemblPlants"/>
</dbReference>
<name>A0A0D9ZK57_9ORYZ</name>
<dbReference type="STRING" id="40148.A0A0D9ZK57"/>
<reference evidence="2" key="1">
    <citation type="submission" date="2015-04" db="UniProtKB">
        <authorList>
            <consortium name="EnsemblPlants"/>
        </authorList>
    </citation>
    <scope>IDENTIFICATION</scope>
</reference>
<dbReference type="eggNOG" id="KOG2660">
    <property type="taxonomic scope" value="Eukaryota"/>
</dbReference>
<evidence type="ECO:0000313" key="2">
    <source>
        <dbReference type="EnsemblPlants" id="OGLUM04G10660.2"/>
    </source>
</evidence>
<dbReference type="HOGENOM" id="CLU_073465_0_0_1"/>
<dbReference type="PANTHER" id="PTHR47290">
    <property type="entry name" value="RING FINGER PROTEIN"/>
    <property type="match status" value="1"/>
</dbReference>
<dbReference type="Proteomes" id="UP000026961">
    <property type="component" value="Chromosome 4"/>
</dbReference>
<evidence type="ECO:0000256" key="1">
    <source>
        <dbReference type="SAM" id="MobiDB-lite"/>
    </source>
</evidence>
<protein>
    <submittedName>
        <fullName evidence="2">Uncharacterized protein</fullName>
    </submittedName>
</protein>
<feature type="region of interest" description="Disordered" evidence="1">
    <location>
        <begin position="1"/>
        <end position="135"/>
    </location>
</feature>
<proteinExistence type="predicted"/>
<dbReference type="Gramene" id="OGLUM04G10660.2">
    <property type="protein sequence ID" value="OGLUM04G10660.2"/>
    <property type="gene ID" value="OGLUM04G10660"/>
</dbReference>
<organism evidence="2">
    <name type="scientific">Oryza glumipatula</name>
    <dbReference type="NCBI Taxonomy" id="40148"/>
    <lineage>
        <taxon>Eukaryota</taxon>
        <taxon>Viridiplantae</taxon>
        <taxon>Streptophyta</taxon>
        <taxon>Embryophyta</taxon>
        <taxon>Tracheophyta</taxon>
        <taxon>Spermatophyta</taxon>
        <taxon>Magnoliopsida</taxon>
        <taxon>Liliopsida</taxon>
        <taxon>Poales</taxon>
        <taxon>Poaceae</taxon>
        <taxon>BOP clade</taxon>
        <taxon>Oryzoideae</taxon>
        <taxon>Oryzeae</taxon>
        <taxon>Oryzinae</taxon>
        <taxon>Oryza</taxon>
    </lineage>
</organism>
<reference evidence="2" key="2">
    <citation type="submission" date="2018-05" db="EMBL/GenBank/DDBJ databases">
        <title>OgluRS3 (Oryza glumaepatula Reference Sequence Version 3).</title>
        <authorList>
            <person name="Zhang J."/>
            <person name="Kudrna D."/>
            <person name="Lee S."/>
            <person name="Talag J."/>
            <person name="Welchert J."/>
            <person name="Wing R.A."/>
        </authorList>
    </citation>
    <scope>NUCLEOTIDE SEQUENCE [LARGE SCALE GENOMIC DNA]</scope>
</reference>
<dbReference type="PANTHER" id="PTHR47290:SF4">
    <property type="entry name" value="RING FINGER PROTEIN"/>
    <property type="match status" value="1"/>
</dbReference>
<feature type="compositionally biased region" description="Low complexity" evidence="1">
    <location>
        <begin position="71"/>
        <end position="83"/>
    </location>
</feature>
<dbReference type="AlphaFoldDB" id="A0A0D9ZK57"/>
<dbReference type="GO" id="GO:2000032">
    <property type="term" value="P:regulation of secondary shoot formation"/>
    <property type="evidence" value="ECO:0007669"/>
    <property type="project" value="EnsemblPlants"/>
</dbReference>
<dbReference type="Gene3D" id="3.10.20.90">
    <property type="entry name" value="Phosphatidylinositol 3-kinase Catalytic Subunit, Chain A, domain 1"/>
    <property type="match status" value="1"/>
</dbReference>
<accession>A0A0D9ZK57</accession>
<dbReference type="EnsemblPlants" id="OGLUM04G10660.2">
    <property type="protein sequence ID" value="OGLUM04G10660.2"/>
    <property type="gene ID" value="OGLUM04G10660"/>
</dbReference>
<sequence>MAQEPINHHQHQHDPPKQPPPREADDDDHRIQEREPLPPPTTTTRNQRLQLQLGGDGHHNHHHHHHQEVAGTSCSSSGGSSSNNGGGGTRDWLRLATGPASPGASAGSDHDLFPSTTTTAPAPQPPTPTPRHHHHDVLVLPGMPPPGSFLRPGPAMPGIPQASIPTHMPRAAPPWLPPWSPVAAPPPLLPFPHQHRAFYTAAPTTTPPASSGFDAIRVVLPPSAVAAAAGVWFVLQAAPLQGREPFLPQIPRSYLRIKDGRVTVRLLTKYLVNKLGLEDESEVEITCRGRQLLPILTLQHVRDSIWCRRDAVSPSAAPDIPTADHHQHIMVLQYGRRP</sequence>
<feature type="compositionally biased region" description="Low complexity" evidence="1">
    <location>
        <begin position="42"/>
        <end position="53"/>
    </location>
</feature>
<dbReference type="InterPro" id="IPR044171">
    <property type="entry name" value="LAX2-like"/>
</dbReference>
<keyword evidence="3" id="KW-1185">Reference proteome</keyword>
<feature type="compositionally biased region" description="Low complexity" evidence="1">
    <location>
        <begin position="98"/>
        <end position="107"/>
    </location>
</feature>
<feature type="compositionally biased region" description="Basic and acidic residues" evidence="1">
    <location>
        <begin position="12"/>
        <end position="36"/>
    </location>
</feature>